<keyword evidence="2" id="KW-0813">Transport</keyword>
<keyword evidence="3" id="KW-1003">Cell membrane</keyword>
<feature type="transmembrane region" description="Helical" evidence="8">
    <location>
        <begin position="262"/>
        <end position="282"/>
    </location>
</feature>
<sequence length="345" mass="37497">MNTLTLSFMSLYASFTMATYYGASLDLDKLSSGTIGIATFLVFTLGGLDKSGGIEITAFSSNGLFVAIITSIFSVRVLWIFKKYNIGIKMPASVPPAIGKSFSALLPVLASIIVAWFIRSICNFDLVTFLNTVCQPFVSSSENIWTAMLVVFITLLLWSCGLHGDGIFLGLFTPFGLQWLDQNAKLVAKGVSSTQLPHVLAGLGNTGLIRMTVWTAAVWPLVIFMLISKNKFLKKLGVTAGIPAIFTIVEPVIYGLPIALNPYLIIPFVFSGTISTGVGYLLMSSPWMGKFFVAIPWATPQFLLGPLGTGDIKTILIVIISFVIGLLCYLPFWPIYVKSLEKKAE</sequence>
<evidence type="ECO:0000256" key="2">
    <source>
        <dbReference type="ARBA" id="ARBA00022448"/>
    </source>
</evidence>
<dbReference type="Proteomes" id="UP001519292">
    <property type="component" value="Unassembled WGS sequence"/>
</dbReference>
<evidence type="ECO:0000256" key="4">
    <source>
        <dbReference type="ARBA" id="ARBA00022597"/>
    </source>
</evidence>
<proteinExistence type="predicted"/>
<feature type="transmembrane region" description="Helical" evidence="8">
    <location>
        <begin position="207"/>
        <end position="227"/>
    </location>
</feature>
<evidence type="ECO:0000256" key="7">
    <source>
        <dbReference type="ARBA" id="ARBA00023136"/>
    </source>
</evidence>
<feature type="transmembrane region" description="Helical" evidence="8">
    <location>
        <begin position="63"/>
        <end position="81"/>
    </location>
</feature>
<feature type="transmembrane region" description="Helical" evidence="8">
    <location>
        <begin position="143"/>
        <end position="164"/>
    </location>
</feature>
<evidence type="ECO:0000256" key="1">
    <source>
        <dbReference type="ARBA" id="ARBA00004651"/>
    </source>
</evidence>
<dbReference type="Pfam" id="PF02378">
    <property type="entry name" value="PTS_EIIC"/>
    <property type="match status" value="1"/>
</dbReference>
<gene>
    <name evidence="10" type="ORF">J2Z60_001864</name>
</gene>
<evidence type="ECO:0000313" key="10">
    <source>
        <dbReference type="EMBL" id="MBP2058676.1"/>
    </source>
</evidence>
<evidence type="ECO:0000256" key="5">
    <source>
        <dbReference type="ARBA" id="ARBA00022692"/>
    </source>
</evidence>
<feature type="transmembrane region" description="Helical" evidence="8">
    <location>
        <begin position="236"/>
        <end position="256"/>
    </location>
</feature>
<feature type="domain" description="PTS EIIC type-3" evidence="9">
    <location>
        <begin position="1"/>
        <end position="332"/>
    </location>
</feature>
<dbReference type="InterPro" id="IPR003352">
    <property type="entry name" value="PTS_EIIC"/>
</dbReference>
<feature type="transmembrane region" description="Helical" evidence="8">
    <location>
        <begin position="291"/>
        <end position="309"/>
    </location>
</feature>
<keyword evidence="6 8" id="KW-1133">Transmembrane helix</keyword>
<organism evidence="10 11">
    <name type="scientific">Lactobacillus colini</name>
    <dbReference type="NCBI Taxonomy" id="1819254"/>
    <lineage>
        <taxon>Bacteria</taxon>
        <taxon>Bacillati</taxon>
        <taxon>Bacillota</taxon>
        <taxon>Bacilli</taxon>
        <taxon>Lactobacillales</taxon>
        <taxon>Lactobacillaceae</taxon>
        <taxon>Lactobacillus</taxon>
    </lineage>
</organism>
<evidence type="ECO:0000256" key="8">
    <source>
        <dbReference type="SAM" id="Phobius"/>
    </source>
</evidence>
<evidence type="ECO:0000313" key="11">
    <source>
        <dbReference type="Proteomes" id="UP001519292"/>
    </source>
</evidence>
<evidence type="ECO:0000259" key="9">
    <source>
        <dbReference type="PROSITE" id="PS51105"/>
    </source>
</evidence>
<feature type="transmembrane region" description="Helical" evidence="8">
    <location>
        <begin position="34"/>
        <end position="51"/>
    </location>
</feature>
<comment type="caution">
    <text evidence="10">The sequence shown here is derived from an EMBL/GenBank/DDBJ whole genome shotgun (WGS) entry which is preliminary data.</text>
</comment>
<comment type="subcellular location">
    <subcellularLocation>
        <location evidence="1">Cell membrane</location>
        <topology evidence="1">Multi-pass membrane protein</topology>
    </subcellularLocation>
</comment>
<dbReference type="PANTHER" id="PTHR33989:SF4">
    <property type="entry name" value="PTS SYSTEM N,N'-DIACETYLCHITOBIOSE-SPECIFIC EIIC COMPONENT"/>
    <property type="match status" value="1"/>
</dbReference>
<protein>
    <submittedName>
        <fullName evidence="10">PTS system cellobiose-specific IIC component</fullName>
    </submittedName>
</protein>
<feature type="transmembrane region" description="Helical" evidence="8">
    <location>
        <begin position="315"/>
        <end position="337"/>
    </location>
</feature>
<keyword evidence="11" id="KW-1185">Reference proteome</keyword>
<dbReference type="RefSeq" id="WP_245328781.1">
    <property type="nucleotide sequence ID" value="NZ_JAGGLU010000012.1"/>
</dbReference>
<keyword evidence="5 8" id="KW-0812">Transmembrane</keyword>
<name>A0ABS4MG55_9LACO</name>
<dbReference type="PROSITE" id="PS51105">
    <property type="entry name" value="PTS_EIIC_TYPE_3"/>
    <property type="match status" value="1"/>
</dbReference>
<dbReference type="InterPro" id="IPR004501">
    <property type="entry name" value="PTS_EIIC_3"/>
</dbReference>
<dbReference type="EMBL" id="JAGGLU010000012">
    <property type="protein sequence ID" value="MBP2058676.1"/>
    <property type="molecule type" value="Genomic_DNA"/>
</dbReference>
<dbReference type="InterPro" id="IPR051088">
    <property type="entry name" value="PTS_Sugar-EIIC/EIIB"/>
</dbReference>
<feature type="transmembrane region" description="Helical" evidence="8">
    <location>
        <begin position="101"/>
        <end position="122"/>
    </location>
</feature>
<accession>A0ABS4MG55</accession>
<dbReference type="PANTHER" id="PTHR33989">
    <property type="match status" value="1"/>
</dbReference>
<evidence type="ECO:0000256" key="3">
    <source>
        <dbReference type="ARBA" id="ARBA00022475"/>
    </source>
</evidence>
<evidence type="ECO:0000256" key="6">
    <source>
        <dbReference type="ARBA" id="ARBA00022989"/>
    </source>
</evidence>
<keyword evidence="4" id="KW-0762">Sugar transport</keyword>
<keyword evidence="7 8" id="KW-0472">Membrane</keyword>
<reference evidence="10 11" key="1">
    <citation type="submission" date="2021-03" db="EMBL/GenBank/DDBJ databases">
        <title>Genomic Encyclopedia of Type Strains, Phase IV (KMG-IV): sequencing the most valuable type-strain genomes for metagenomic binning, comparative biology and taxonomic classification.</title>
        <authorList>
            <person name="Goeker M."/>
        </authorList>
    </citation>
    <scope>NUCLEOTIDE SEQUENCE [LARGE SCALE GENOMIC DNA]</scope>
    <source>
        <strain evidence="10 11">DSM 101872</strain>
    </source>
</reference>